<organism evidence="11 12">
    <name type="scientific">Pseudoduganella lutea</name>
    <dbReference type="NCBI Taxonomy" id="321985"/>
    <lineage>
        <taxon>Bacteria</taxon>
        <taxon>Pseudomonadati</taxon>
        <taxon>Pseudomonadota</taxon>
        <taxon>Betaproteobacteria</taxon>
        <taxon>Burkholderiales</taxon>
        <taxon>Oxalobacteraceae</taxon>
        <taxon>Telluria group</taxon>
        <taxon>Pseudoduganella</taxon>
    </lineage>
</organism>
<dbReference type="OrthoDB" id="9787650at2"/>
<dbReference type="GO" id="GO:0006780">
    <property type="term" value="P:uroporphyrinogen III biosynthetic process"/>
    <property type="evidence" value="ECO:0007669"/>
    <property type="project" value="UniProtKB-UniRule"/>
</dbReference>
<dbReference type="PANTHER" id="PTHR38042">
    <property type="entry name" value="UROPORPHYRINOGEN-III SYNTHASE, CHLOROPLASTIC"/>
    <property type="match status" value="1"/>
</dbReference>
<dbReference type="CDD" id="cd06578">
    <property type="entry name" value="HemD"/>
    <property type="match status" value="1"/>
</dbReference>
<dbReference type="InterPro" id="IPR036108">
    <property type="entry name" value="4pyrrol_syn_uPrphyn_synt_sf"/>
</dbReference>
<keyword evidence="5 9" id="KW-0627">Porphyrin biosynthesis</keyword>
<dbReference type="AlphaFoldDB" id="A0A4P6KTX6"/>
<dbReference type="InterPro" id="IPR039793">
    <property type="entry name" value="UROS/Hem4"/>
</dbReference>
<evidence type="ECO:0000256" key="5">
    <source>
        <dbReference type="ARBA" id="ARBA00023244"/>
    </source>
</evidence>
<comment type="similarity">
    <text evidence="2 9">Belongs to the uroporphyrinogen-III synthase family.</text>
</comment>
<evidence type="ECO:0000256" key="4">
    <source>
        <dbReference type="ARBA" id="ARBA00023239"/>
    </source>
</evidence>
<dbReference type="UniPathway" id="UPA00251">
    <property type="reaction ID" value="UER00320"/>
</dbReference>
<gene>
    <name evidence="11" type="ORF">EWM63_04040</name>
</gene>
<comment type="catalytic activity">
    <reaction evidence="8 9">
        <text>hydroxymethylbilane = uroporphyrinogen III + H2O</text>
        <dbReference type="Rhea" id="RHEA:18965"/>
        <dbReference type="ChEBI" id="CHEBI:15377"/>
        <dbReference type="ChEBI" id="CHEBI:57308"/>
        <dbReference type="ChEBI" id="CHEBI:57845"/>
        <dbReference type="EC" id="4.2.1.75"/>
    </reaction>
</comment>
<dbReference type="InterPro" id="IPR003754">
    <property type="entry name" value="4pyrrol_synth_uPrphyn_synth"/>
</dbReference>
<name>A0A4P6KTX6_9BURK</name>
<evidence type="ECO:0000259" key="10">
    <source>
        <dbReference type="Pfam" id="PF02602"/>
    </source>
</evidence>
<dbReference type="RefSeq" id="WP_130185392.1">
    <property type="nucleotide sequence ID" value="NZ_CP035913.1"/>
</dbReference>
<dbReference type="GO" id="GO:0004852">
    <property type="term" value="F:uroporphyrinogen-III synthase activity"/>
    <property type="evidence" value="ECO:0007669"/>
    <property type="project" value="UniProtKB-UniRule"/>
</dbReference>
<dbReference type="EMBL" id="CP035913">
    <property type="protein sequence ID" value="QBE62256.1"/>
    <property type="molecule type" value="Genomic_DNA"/>
</dbReference>
<evidence type="ECO:0000256" key="1">
    <source>
        <dbReference type="ARBA" id="ARBA00004772"/>
    </source>
</evidence>
<dbReference type="KEGG" id="plue:EWM63_04040"/>
<protein>
    <recommendedName>
        <fullName evidence="7 9">Uroporphyrinogen-III synthase</fullName>
        <ecNumber evidence="3 9">4.2.1.75</ecNumber>
    </recommendedName>
</protein>
<reference evidence="11 12" key="1">
    <citation type="submission" date="2019-02" db="EMBL/GenBank/DDBJ databases">
        <title>Draft Genome Sequences of Six Type Strains of the Genus Massilia.</title>
        <authorList>
            <person name="Miess H."/>
            <person name="Frediansyhah A."/>
            <person name="Gross H."/>
        </authorList>
    </citation>
    <scope>NUCLEOTIDE SEQUENCE [LARGE SCALE GENOMIC DNA]</scope>
    <source>
        <strain evidence="11 12">DSM 17473</strain>
    </source>
</reference>
<evidence type="ECO:0000256" key="9">
    <source>
        <dbReference type="RuleBase" id="RU366031"/>
    </source>
</evidence>
<evidence type="ECO:0000313" key="12">
    <source>
        <dbReference type="Proteomes" id="UP000290637"/>
    </source>
</evidence>
<dbReference type="PANTHER" id="PTHR38042:SF1">
    <property type="entry name" value="UROPORPHYRINOGEN-III SYNTHASE, CHLOROPLASTIC"/>
    <property type="match status" value="1"/>
</dbReference>
<evidence type="ECO:0000256" key="6">
    <source>
        <dbReference type="ARBA" id="ARBA00037589"/>
    </source>
</evidence>
<comment type="pathway">
    <text evidence="1 9">Porphyrin-containing compound metabolism; protoporphyrin-IX biosynthesis; coproporphyrinogen-III from 5-aminolevulinate: step 3/4.</text>
</comment>
<accession>A0A4P6KTX6</accession>
<keyword evidence="4 9" id="KW-0456">Lyase</keyword>
<evidence type="ECO:0000313" key="11">
    <source>
        <dbReference type="EMBL" id="QBE62256.1"/>
    </source>
</evidence>
<comment type="function">
    <text evidence="6 9">Catalyzes cyclization of the linear tetrapyrrole, hydroxymethylbilane, to the macrocyclic uroporphyrinogen III.</text>
</comment>
<dbReference type="Proteomes" id="UP000290637">
    <property type="component" value="Chromosome"/>
</dbReference>
<proteinExistence type="inferred from homology"/>
<feature type="domain" description="Tetrapyrrole biosynthesis uroporphyrinogen III synthase" evidence="10">
    <location>
        <begin position="17"/>
        <end position="245"/>
    </location>
</feature>
<dbReference type="SUPFAM" id="SSF69618">
    <property type="entry name" value="HemD-like"/>
    <property type="match status" value="1"/>
</dbReference>
<evidence type="ECO:0000256" key="3">
    <source>
        <dbReference type="ARBA" id="ARBA00013109"/>
    </source>
</evidence>
<sequence length="264" mass="27748">MPGAVVITRPRAQALPLAERVAALGRRAEVLPLLEIAPLPDTGALRAVLARLHDFALVAFVSPNAIDAAFAHIPDFHATWPAGVTVAVVGEGSRAALAAHGVTPATVTIVSPLDPVHSDSEHLLQALDLAALDGREVLIVRGEAGRELMGDGFRAAGARVTAMPAYRRSVPALTPAFAARLRALLDEPNDWIVTSSEALRGLFVLLEELGCAASGENVVAKMQQQHFIVPHTRIAETAHLLGISQVTLTGSGDDRLLAALQSRP</sequence>
<keyword evidence="12" id="KW-1185">Reference proteome</keyword>
<evidence type="ECO:0000256" key="2">
    <source>
        <dbReference type="ARBA" id="ARBA00008133"/>
    </source>
</evidence>
<dbReference type="Gene3D" id="3.40.50.10090">
    <property type="match status" value="2"/>
</dbReference>
<dbReference type="Pfam" id="PF02602">
    <property type="entry name" value="HEM4"/>
    <property type="match status" value="1"/>
</dbReference>
<dbReference type="EC" id="4.2.1.75" evidence="3 9"/>
<dbReference type="GO" id="GO:0006782">
    <property type="term" value="P:protoporphyrinogen IX biosynthetic process"/>
    <property type="evidence" value="ECO:0007669"/>
    <property type="project" value="UniProtKB-UniRule"/>
</dbReference>
<evidence type="ECO:0000256" key="7">
    <source>
        <dbReference type="ARBA" id="ARBA00040167"/>
    </source>
</evidence>
<evidence type="ECO:0000256" key="8">
    <source>
        <dbReference type="ARBA" id="ARBA00048617"/>
    </source>
</evidence>